<feature type="compositionally biased region" description="Polar residues" evidence="1">
    <location>
        <begin position="18"/>
        <end position="47"/>
    </location>
</feature>
<organism evidence="4">
    <name type="scientific">Hymenolepis diminuta</name>
    <name type="common">Rat tapeworm</name>
    <dbReference type="NCBI Taxonomy" id="6216"/>
    <lineage>
        <taxon>Eukaryota</taxon>
        <taxon>Metazoa</taxon>
        <taxon>Spiralia</taxon>
        <taxon>Lophotrochozoa</taxon>
        <taxon>Platyhelminthes</taxon>
        <taxon>Cestoda</taxon>
        <taxon>Eucestoda</taxon>
        <taxon>Cyclophyllidea</taxon>
        <taxon>Hymenolepididae</taxon>
        <taxon>Hymenolepis</taxon>
    </lineage>
</organism>
<protein>
    <submittedName>
        <fullName evidence="4">Ovule protein</fullName>
    </submittedName>
</protein>
<sequence>MESTRRISSVLKVAQLSLNTQPPVGNGSQTESTSSTMKRYSSGQESKGQFCCNGIMQDIRLVEKSSGKITELSH</sequence>
<feature type="region of interest" description="Disordered" evidence="1">
    <location>
        <begin position="18"/>
        <end position="48"/>
    </location>
</feature>
<evidence type="ECO:0000256" key="1">
    <source>
        <dbReference type="SAM" id="MobiDB-lite"/>
    </source>
</evidence>
<dbReference type="Proteomes" id="UP000274504">
    <property type="component" value="Unassembled WGS sequence"/>
</dbReference>
<dbReference type="EMBL" id="UYSG01007270">
    <property type="protein sequence ID" value="VDL59058.1"/>
    <property type="molecule type" value="Genomic_DNA"/>
</dbReference>
<proteinExistence type="predicted"/>
<evidence type="ECO:0000313" key="4">
    <source>
        <dbReference type="WBParaSite" id="HDID_0000674201-mRNA-1"/>
    </source>
</evidence>
<name>A0A0R3SP77_HYMDI</name>
<reference evidence="2 3" key="2">
    <citation type="submission" date="2018-11" db="EMBL/GenBank/DDBJ databases">
        <authorList>
            <consortium name="Pathogen Informatics"/>
        </authorList>
    </citation>
    <scope>NUCLEOTIDE SEQUENCE [LARGE SCALE GENOMIC DNA]</scope>
</reference>
<accession>A0A0R3SP77</accession>
<dbReference type="WBParaSite" id="HDID_0000674201-mRNA-1">
    <property type="protein sequence ID" value="HDID_0000674201-mRNA-1"/>
    <property type="gene ID" value="HDID_0000674201"/>
</dbReference>
<evidence type="ECO:0000313" key="2">
    <source>
        <dbReference type="EMBL" id="VDL59058.1"/>
    </source>
</evidence>
<evidence type="ECO:0000313" key="3">
    <source>
        <dbReference type="Proteomes" id="UP000274504"/>
    </source>
</evidence>
<dbReference type="AlphaFoldDB" id="A0A0R3SP77"/>
<reference evidence="4" key="1">
    <citation type="submission" date="2017-02" db="UniProtKB">
        <authorList>
            <consortium name="WormBaseParasite"/>
        </authorList>
    </citation>
    <scope>IDENTIFICATION</scope>
</reference>
<gene>
    <name evidence="2" type="ORF">HDID_LOCUS6740</name>
</gene>